<reference evidence="3" key="1">
    <citation type="journal article" date="2015" name="Proc. Natl. Acad. Sci. U.S.A.">
        <title>Genome sequencing of adzuki bean (Vigna angularis) provides insight into high starch and low fat accumulation and domestication.</title>
        <authorList>
            <person name="Yang K."/>
            <person name="Tian Z."/>
            <person name="Chen C."/>
            <person name="Luo L."/>
            <person name="Zhao B."/>
            <person name="Wang Z."/>
            <person name="Yu L."/>
            <person name="Li Y."/>
            <person name="Sun Y."/>
            <person name="Li W."/>
            <person name="Chen Y."/>
            <person name="Li Y."/>
            <person name="Zhang Y."/>
            <person name="Ai D."/>
            <person name="Zhao J."/>
            <person name="Shang C."/>
            <person name="Ma Y."/>
            <person name="Wu B."/>
            <person name="Wang M."/>
            <person name="Gao L."/>
            <person name="Sun D."/>
            <person name="Zhang P."/>
            <person name="Guo F."/>
            <person name="Wang W."/>
            <person name="Li Y."/>
            <person name="Wang J."/>
            <person name="Varshney R.K."/>
            <person name="Wang J."/>
            <person name="Ling H.Q."/>
            <person name="Wan P."/>
        </authorList>
    </citation>
    <scope>NUCLEOTIDE SEQUENCE</scope>
    <source>
        <strain evidence="3">cv. Jingnong 6</strain>
    </source>
</reference>
<evidence type="ECO:0000313" key="3">
    <source>
        <dbReference type="Proteomes" id="UP000053144"/>
    </source>
</evidence>
<proteinExistence type="predicted"/>
<evidence type="ECO:0000256" key="1">
    <source>
        <dbReference type="SAM" id="MobiDB-lite"/>
    </source>
</evidence>
<sequence>MSKELSPSPETLLQPSPQRSDQETENMAEEQNGFKVNLVKEVKKDRAGIRKELKKCKRREAASTAQRLYCWAALRNTRWLR</sequence>
<dbReference type="EMBL" id="CM003380">
    <property type="protein sequence ID" value="KOM55893.1"/>
    <property type="molecule type" value="Genomic_DNA"/>
</dbReference>
<dbReference type="Gramene" id="KOM55893">
    <property type="protein sequence ID" value="KOM55893"/>
    <property type="gene ID" value="LR48_Vigan10g178500"/>
</dbReference>
<feature type="region of interest" description="Disordered" evidence="1">
    <location>
        <begin position="1"/>
        <end position="34"/>
    </location>
</feature>
<protein>
    <submittedName>
        <fullName evidence="2">Uncharacterized protein</fullName>
    </submittedName>
</protein>
<organism evidence="2 3">
    <name type="scientific">Phaseolus angularis</name>
    <name type="common">Azuki bean</name>
    <name type="synonym">Vigna angularis</name>
    <dbReference type="NCBI Taxonomy" id="3914"/>
    <lineage>
        <taxon>Eukaryota</taxon>
        <taxon>Viridiplantae</taxon>
        <taxon>Streptophyta</taxon>
        <taxon>Embryophyta</taxon>
        <taxon>Tracheophyta</taxon>
        <taxon>Spermatophyta</taxon>
        <taxon>Magnoliopsida</taxon>
        <taxon>eudicotyledons</taxon>
        <taxon>Gunneridae</taxon>
        <taxon>Pentapetalae</taxon>
        <taxon>rosids</taxon>
        <taxon>fabids</taxon>
        <taxon>Fabales</taxon>
        <taxon>Fabaceae</taxon>
        <taxon>Papilionoideae</taxon>
        <taxon>50 kb inversion clade</taxon>
        <taxon>NPAAA clade</taxon>
        <taxon>indigoferoid/millettioid clade</taxon>
        <taxon>Phaseoleae</taxon>
        <taxon>Vigna</taxon>
    </lineage>
</organism>
<dbReference type="Proteomes" id="UP000053144">
    <property type="component" value="Chromosome 10"/>
</dbReference>
<accession>A0A0L9VLM8</accession>
<dbReference type="AlphaFoldDB" id="A0A0L9VLM8"/>
<gene>
    <name evidence="2" type="ORF">LR48_Vigan10g178500</name>
</gene>
<feature type="compositionally biased region" description="Polar residues" evidence="1">
    <location>
        <begin position="8"/>
        <end position="19"/>
    </location>
</feature>
<name>A0A0L9VLM8_PHAAN</name>
<evidence type="ECO:0000313" key="2">
    <source>
        <dbReference type="EMBL" id="KOM55893.1"/>
    </source>
</evidence>